<dbReference type="Proteomes" id="UP000613401">
    <property type="component" value="Unassembled WGS sequence"/>
</dbReference>
<dbReference type="RefSeq" id="XP_045256686.1">
    <property type="nucleotide sequence ID" value="XM_045414220.1"/>
</dbReference>
<accession>A0A8H4FCA5</accession>
<evidence type="ECO:0000313" key="1">
    <source>
        <dbReference type="EMBL" id="KAF3797522.1"/>
    </source>
</evidence>
<gene>
    <name evidence="1" type="ORF">GCG54_00014382</name>
</gene>
<protein>
    <submittedName>
        <fullName evidence="1">Uncharacterized protein</fullName>
    </submittedName>
</protein>
<dbReference type="GeneID" id="69021496"/>
<reference evidence="1" key="1">
    <citation type="journal article" date="2020" name="Phytopathology">
        <title>Genome sequence and comparative analysis of Colletotrichum gloeosporioides isolated from Liriodendron leaves.</title>
        <authorList>
            <person name="Fu F.F."/>
            <person name="Hao Z."/>
            <person name="Wang P."/>
            <person name="Lu Y."/>
            <person name="Xue L.J."/>
            <person name="Wei G."/>
            <person name="Tian Y."/>
            <person name="Baishi H."/>
            <person name="Xu H."/>
            <person name="Shi J."/>
            <person name="Cheng T."/>
            <person name="Wang G."/>
            <person name="Yi Y."/>
            <person name="Chen J."/>
        </authorList>
    </citation>
    <scope>NUCLEOTIDE SEQUENCE</scope>
    <source>
        <strain evidence="1">Lc1</strain>
    </source>
</reference>
<comment type="caution">
    <text evidence="1">The sequence shown here is derived from an EMBL/GenBank/DDBJ whole genome shotgun (WGS) entry which is preliminary data.</text>
</comment>
<reference evidence="1" key="2">
    <citation type="submission" date="2020-03" db="EMBL/GenBank/DDBJ databases">
        <authorList>
            <person name="Fu F.-F."/>
            <person name="Chen J."/>
        </authorList>
    </citation>
    <scope>NUCLEOTIDE SEQUENCE</scope>
    <source>
        <strain evidence="1">Lc1</strain>
    </source>
</reference>
<dbReference type="AlphaFoldDB" id="A0A8H4FCA5"/>
<evidence type="ECO:0000313" key="2">
    <source>
        <dbReference type="Proteomes" id="UP000613401"/>
    </source>
</evidence>
<sequence length="282" mass="33308">MIWGSWQRLEQRLLPLFHSDEGLDTIQRSLESGVILRCGTREDGRPHEIYAFEDCYMQSFEPIATLIWSILPSVGIYADDSEDLRPSQISGSQILKDLKEWAELTRTLFSALDTPLSTARASQRFSIPFWYVQEQWLTKWVSFQESFPGVEPLTATRHMLPLFQRSKIPEGRNVHEPLLSLVNAAYAKAQVKHLLWDWTVFKRDMVRWEIFWKTLNEDTWFRSWLFDEGSDEFGKNGQEQGPKEMLRRWSLRLGTLEEQMSLRLRLREFDFNIDSRVDVEIK</sequence>
<keyword evidence="2" id="KW-1185">Reference proteome</keyword>
<name>A0A8H4FCA5_COLGL</name>
<organism evidence="1 2">
    <name type="scientific">Colletotrichum gloeosporioides</name>
    <name type="common">Anthracnose fungus</name>
    <name type="synonym">Glomerella cingulata</name>
    <dbReference type="NCBI Taxonomy" id="474922"/>
    <lineage>
        <taxon>Eukaryota</taxon>
        <taxon>Fungi</taxon>
        <taxon>Dikarya</taxon>
        <taxon>Ascomycota</taxon>
        <taxon>Pezizomycotina</taxon>
        <taxon>Sordariomycetes</taxon>
        <taxon>Hypocreomycetidae</taxon>
        <taxon>Glomerellales</taxon>
        <taxon>Glomerellaceae</taxon>
        <taxon>Colletotrichum</taxon>
        <taxon>Colletotrichum gloeosporioides species complex</taxon>
    </lineage>
</organism>
<proteinExistence type="predicted"/>
<dbReference type="EMBL" id="WVTB01000114">
    <property type="protein sequence ID" value="KAF3797522.1"/>
    <property type="molecule type" value="Genomic_DNA"/>
</dbReference>